<feature type="transmembrane region" description="Helical" evidence="1">
    <location>
        <begin position="75"/>
        <end position="91"/>
    </location>
</feature>
<accession>A0AAX2RGD5</accession>
<keyword evidence="1" id="KW-0472">Membrane</keyword>
<keyword evidence="1" id="KW-0812">Transmembrane</keyword>
<evidence type="ECO:0008006" key="4">
    <source>
        <dbReference type="Google" id="ProtNLM"/>
    </source>
</evidence>
<keyword evidence="1" id="KW-1133">Transmembrane helix</keyword>
<comment type="caution">
    <text evidence="2">The sequence shown here is derived from an EMBL/GenBank/DDBJ whole genome shotgun (WGS) entry which is preliminary data.</text>
</comment>
<proteinExistence type="predicted"/>
<evidence type="ECO:0000313" key="3">
    <source>
        <dbReference type="Proteomes" id="UP000298234"/>
    </source>
</evidence>
<protein>
    <recommendedName>
        <fullName evidence="4">Transmembrane protein</fullName>
    </recommendedName>
</protein>
<feature type="transmembrane region" description="Helical" evidence="1">
    <location>
        <begin position="254"/>
        <end position="277"/>
    </location>
</feature>
<dbReference type="EMBL" id="SNSQ01000043">
    <property type="protein sequence ID" value="TEU39382.1"/>
    <property type="molecule type" value="Genomic_DNA"/>
</dbReference>
<evidence type="ECO:0000313" key="2">
    <source>
        <dbReference type="EMBL" id="TEU39382.1"/>
    </source>
</evidence>
<evidence type="ECO:0000256" key="1">
    <source>
        <dbReference type="SAM" id="Phobius"/>
    </source>
</evidence>
<dbReference type="RefSeq" id="WP_134257131.1">
    <property type="nucleotide sequence ID" value="NZ_SNSF01000022.1"/>
</dbReference>
<gene>
    <name evidence="2" type="ORF">E3D37_30030</name>
</gene>
<sequence length="322" mass="35787">MSTENNAEAVAAPTEKRRAGFGALLMRVLTADLSFWNLLIETVVLTAAITLAWHWGLGQWVARNVTVVSLSAWRWMPLPLALTYLLLIGVMRHRSLMAVQKEFLALPEEAPKEQKSHLKSRVERKRSLYKMIGEVFAAMSVLGAVFSLVVSYTSFDARFLRPTQREITADLTRIQALTERTCVMGVSAEICVSPPTVRQLIEHVEKATDTIERRTAVTDVLGRLRPLLAKIQDGADGELERLLDNIDVAYPDEAWFSLLQMAIASFLVLTVTIAVGFKLAVAVYEYRVALLPVIDGAKPVATPDTQRCTHAPCVTEPQRSTE</sequence>
<dbReference type="Proteomes" id="UP000298234">
    <property type="component" value="Unassembled WGS sequence"/>
</dbReference>
<feature type="transmembrane region" description="Helical" evidence="1">
    <location>
        <begin position="128"/>
        <end position="152"/>
    </location>
</feature>
<dbReference type="AlphaFoldDB" id="A0AAX2RGD5"/>
<name>A0AAX2RGD5_BURCE</name>
<reference evidence="2 3" key="1">
    <citation type="submission" date="2019-03" db="EMBL/GenBank/DDBJ databases">
        <title>Burkholderia cepacia outbreak.</title>
        <authorList>
            <person name="Farzana R."/>
            <person name="Walsh T.R."/>
        </authorList>
    </citation>
    <scope>NUCLEOTIDE SEQUENCE [LARGE SCALE GENOMIC DNA]</scope>
    <source>
        <strain evidence="3">d13</strain>
    </source>
</reference>
<feature type="transmembrane region" description="Helical" evidence="1">
    <location>
        <begin position="35"/>
        <end position="55"/>
    </location>
</feature>
<organism evidence="2 3">
    <name type="scientific">Burkholderia cepacia</name>
    <name type="common">Pseudomonas cepacia</name>
    <dbReference type="NCBI Taxonomy" id="292"/>
    <lineage>
        <taxon>Bacteria</taxon>
        <taxon>Pseudomonadati</taxon>
        <taxon>Pseudomonadota</taxon>
        <taxon>Betaproteobacteria</taxon>
        <taxon>Burkholderiales</taxon>
        <taxon>Burkholderiaceae</taxon>
        <taxon>Burkholderia</taxon>
        <taxon>Burkholderia cepacia complex</taxon>
    </lineage>
</organism>